<keyword evidence="1" id="KW-0472">Membrane</keyword>
<gene>
    <name evidence="2" type="ORF">N7380_17655</name>
</gene>
<feature type="transmembrane region" description="Helical" evidence="1">
    <location>
        <begin position="6"/>
        <end position="29"/>
    </location>
</feature>
<dbReference type="EMBL" id="JAODZF010000012">
    <property type="protein sequence ID" value="MDH0144142.1"/>
    <property type="molecule type" value="Genomic_DNA"/>
</dbReference>
<keyword evidence="1" id="KW-1133">Transmembrane helix</keyword>
<dbReference type="RefSeq" id="WP_280002935.1">
    <property type="nucleotide sequence ID" value="NZ_JAODZF010000012.1"/>
</dbReference>
<organism evidence="2 3">
    <name type="scientific">Aquipseudomonas alcaligenes</name>
    <name type="common">Pseudomonas alcaligenes</name>
    <dbReference type="NCBI Taxonomy" id="43263"/>
    <lineage>
        <taxon>Bacteria</taxon>
        <taxon>Pseudomonadati</taxon>
        <taxon>Pseudomonadota</taxon>
        <taxon>Gammaproteobacteria</taxon>
        <taxon>Pseudomonadales</taxon>
        <taxon>Pseudomonadaceae</taxon>
        <taxon>Aquipseudomonas</taxon>
    </lineage>
</organism>
<feature type="transmembrane region" description="Helical" evidence="1">
    <location>
        <begin position="101"/>
        <end position="121"/>
    </location>
</feature>
<feature type="transmembrane region" description="Helical" evidence="1">
    <location>
        <begin position="41"/>
        <end position="66"/>
    </location>
</feature>
<comment type="caution">
    <text evidence="2">The sequence shown here is derived from an EMBL/GenBank/DDBJ whole genome shotgun (WGS) entry which is preliminary data.</text>
</comment>
<evidence type="ECO:0000313" key="3">
    <source>
        <dbReference type="Proteomes" id="UP001158058"/>
    </source>
</evidence>
<name>A0AB73I1Y1_AQUAC</name>
<keyword evidence="1" id="KW-0812">Transmembrane</keyword>
<accession>A0AB73I1Y1</accession>
<protein>
    <submittedName>
        <fullName evidence="2">Uncharacterized protein</fullName>
    </submittedName>
</protein>
<evidence type="ECO:0000313" key="2">
    <source>
        <dbReference type="EMBL" id="MDH0144142.1"/>
    </source>
</evidence>
<dbReference type="Proteomes" id="UP001158058">
    <property type="component" value="Unassembled WGS sequence"/>
</dbReference>
<sequence length="134" mass="14649">MSRFALALIHGVPTGFLVICTLFVCFIYLKRFEKVGGHSDGWGFVGRTVCASIAVVFVSAVGHLLLEAAVNWGLQQLGYELPDYEKRRTCSGCKPSTPGDYMFGLLLGGVLGAGSAIWLWTRLALRYALFRGEN</sequence>
<proteinExistence type="predicted"/>
<reference evidence="2" key="1">
    <citation type="submission" date="2022-09" db="EMBL/GenBank/DDBJ databases">
        <title>Intensive care unit water sources are persistently colonized with multi-drug resistant bacteria and are the site of extensive horizontal gene transfer of antibiotic resistance genes.</title>
        <authorList>
            <person name="Diorio-Toth L."/>
        </authorList>
    </citation>
    <scope>NUCLEOTIDE SEQUENCE</scope>
    <source>
        <strain evidence="2">GD04146</strain>
    </source>
</reference>
<evidence type="ECO:0000256" key="1">
    <source>
        <dbReference type="SAM" id="Phobius"/>
    </source>
</evidence>
<dbReference type="AlphaFoldDB" id="A0AB73I1Y1"/>